<keyword evidence="3" id="KW-0378">Hydrolase</keyword>
<feature type="compositionally biased region" description="Low complexity" evidence="5">
    <location>
        <begin position="1"/>
        <end position="11"/>
    </location>
</feature>
<evidence type="ECO:0000259" key="6">
    <source>
        <dbReference type="Pfam" id="PF00884"/>
    </source>
</evidence>
<dbReference type="Gene3D" id="3.30.1120.10">
    <property type="match status" value="1"/>
</dbReference>
<dbReference type="PANTHER" id="PTHR42693:SF43">
    <property type="entry name" value="BLL2667 PROTEIN"/>
    <property type="match status" value="1"/>
</dbReference>
<accession>A0ABX7RGU3</accession>
<evidence type="ECO:0000256" key="4">
    <source>
        <dbReference type="ARBA" id="ARBA00022837"/>
    </source>
</evidence>
<keyword evidence="8" id="KW-1185">Reference proteome</keyword>
<comment type="similarity">
    <text evidence="1">Belongs to the sulfatase family.</text>
</comment>
<feature type="compositionally biased region" description="Basic residues" evidence="5">
    <location>
        <begin position="12"/>
        <end position="21"/>
    </location>
</feature>
<evidence type="ECO:0000256" key="5">
    <source>
        <dbReference type="SAM" id="MobiDB-lite"/>
    </source>
</evidence>
<sequence length="796" mass="87823">MASKKSATTARKAAKKAAGKTSRIGKVKFVLAAPPSRGKLGEILPIPRPVYKPVREPDLKKVDPPPPFTVKPPKGAPNVLIVLLDQSCYADPTGMGGPINTPAFDRLAKNGLKYVNFHVNPLCSPTRAALLTGRTQHQCSMAGVAGTANAYPCDSSIRPQTISSIGKILQSWGYCTSYFGKCNETPEYMVNVSGPFDLWPTHTGFDKFYGYIAGEQSLFHPSLVDGTTFIGTPNDPDYHFNTDLTNKAVDWIRATRSLTPDRPFLMYYAQSASHPPHTPPVSWLKKDLYKGKFDQGWDKIREEILERQIKLGIVPPGTKLAANPDSVQKWDDLSADEKKVYSRQMEVYATLTEHADYEVGRLIDGIEEMGELDNTLIFYIFGDNGGSIIGDLNGTFVEWSALNNAPEDVPYLLSRLDEYGGPNSYPNYAVGWAMAGSTPATWAITMAHGGGNNAGMAVHWPAGIKTKGEIRRQYASVIDVVPTILEAVGIPAPKIVNGIKQTPMAGISMKYSFNNGRAKERHTTQYNEGAGNRSIYHEGWMAAVVHNVTWEPTLRAERYEDDKWELYNMKEDFGLANDLAGEYPKKVEQMKKLFDKEAIKYGVYPMDDRRFERLNAEVSGRPDIMAGRKELTVYPGMPGMTENSFIDTKSRSLTITCDLEIPKGGAEGVVIAQAGMFGGWSLYLKNGKPKYAYNWLAREKYVIEAPDKLPEGKVKLVYDFDYDGGGLHKGGTGKLLVNGKKVAEGRIDKTMGALYSLAAETADIGLDSYSPVTDDYDPWDNSFTGTIKSVTLKHKD</sequence>
<keyword evidence="4" id="KW-0106">Calcium</keyword>
<evidence type="ECO:0000256" key="2">
    <source>
        <dbReference type="ARBA" id="ARBA00022723"/>
    </source>
</evidence>
<evidence type="ECO:0000313" key="8">
    <source>
        <dbReference type="Proteomes" id="UP000663400"/>
    </source>
</evidence>
<evidence type="ECO:0000313" key="7">
    <source>
        <dbReference type="EMBL" id="QSX76696.1"/>
    </source>
</evidence>
<dbReference type="Proteomes" id="UP000663400">
    <property type="component" value="Chromosome"/>
</dbReference>
<dbReference type="CDD" id="cd16025">
    <property type="entry name" value="PAS_like"/>
    <property type="match status" value="1"/>
</dbReference>
<protein>
    <submittedName>
        <fullName evidence="7">Arylsulfatase</fullName>
    </submittedName>
</protein>
<dbReference type="EMBL" id="CP071517">
    <property type="protein sequence ID" value="QSX76696.1"/>
    <property type="molecule type" value="Genomic_DNA"/>
</dbReference>
<dbReference type="InterPro" id="IPR017850">
    <property type="entry name" value="Alkaline_phosphatase_core_sf"/>
</dbReference>
<dbReference type="InterPro" id="IPR050738">
    <property type="entry name" value="Sulfatase"/>
</dbReference>
<organism evidence="7 8">
    <name type="scientific">Lysobacter arenosi</name>
    <dbReference type="NCBI Taxonomy" id="2795387"/>
    <lineage>
        <taxon>Bacteria</taxon>
        <taxon>Pseudomonadati</taxon>
        <taxon>Pseudomonadota</taxon>
        <taxon>Gammaproteobacteria</taxon>
        <taxon>Lysobacterales</taxon>
        <taxon>Lysobacteraceae</taxon>
        <taxon>Lysobacter</taxon>
    </lineage>
</organism>
<dbReference type="PROSITE" id="PS00523">
    <property type="entry name" value="SULFATASE_1"/>
    <property type="match status" value="1"/>
</dbReference>
<dbReference type="PANTHER" id="PTHR42693">
    <property type="entry name" value="ARYLSULFATASE FAMILY MEMBER"/>
    <property type="match status" value="1"/>
</dbReference>
<feature type="domain" description="Sulfatase N-terminal" evidence="6">
    <location>
        <begin position="77"/>
        <end position="490"/>
    </location>
</feature>
<dbReference type="RefSeq" id="WP_200606359.1">
    <property type="nucleotide sequence ID" value="NZ_CP071517.1"/>
</dbReference>
<gene>
    <name evidence="7" type="ORF">HIV01_004825</name>
</gene>
<evidence type="ECO:0000256" key="3">
    <source>
        <dbReference type="ARBA" id="ARBA00022801"/>
    </source>
</evidence>
<dbReference type="Gene3D" id="3.40.720.10">
    <property type="entry name" value="Alkaline Phosphatase, subunit A"/>
    <property type="match status" value="1"/>
</dbReference>
<feature type="region of interest" description="Disordered" evidence="5">
    <location>
        <begin position="1"/>
        <end position="21"/>
    </location>
</feature>
<keyword evidence="2" id="KW-0479">Metal-binding</keyword>
<reference evidence="7 8" key="1">
    <citation type="submission" date="2021-02" db="EMBL/GenBank/DDBJ databases">
        <title>Lysobacter arenosi sp. nov., isolated from soil of gangwondo yeongwol, south Korea.</title>
        <authorList>
            <person name="Kim K.R."/>
            <person name="Kim K.H."/>
            <person name="Jeon C.O."/>
        </authorList>
    </citation>
    <scope>NUCLEOTIDE SEQUENCE [LARGE SCALE GENOMIC DNA]</scope>
    <source>
        <strain evidence="7 8">R7</strain>
    </source>
</reference>
<dbReference type="Pfam" id="PF00884">
    <property type="entry name" value="Sulfatase"/>
    <property type="match status" value="1"/>
</dbReference>
<dbReference type="InterPro" id="IPR000917">
    <property type="entry name" value="Sulfatase_N"/>
</dbReference>
<dbReference type="InterPro" id="IPR024607">
    <property type="entry name" value="Sulfatase_CS"/>
</dbReference>
<name>A0ABX7RGU3_9GAMM</name>
<dbReference type="SUPFAM" id="SSF53649">
    <property type="entry name" value="Alkaline phosphatase-like"/>
    <property type="match status" value="1"/>
</dbReference>
<proteinExistence type="inferred from homology"/>
<evidence type="ECO:0000256" key="1">
    <source>
        <dbReference type="ARBA" id="ARBA00008779"/>
    </source>
</evidence>